<proteinExistence type="predicted"/>
<dbReference type="FunFam" id="2.10.25.10:FF:000631">
    <property type="entry name" value="Vitamin K-dependent protein S"/>
    <property type="match status" value="1"/>
</dbReference>
<dbReference type="EMBL" id="AHAT01003533">
    <property type="status" value="NOT_ANNOTATED_CDS"/>
    <property type="molecule type" value="Genomic_DNA"/>
</dbReference>
<evidence type="ECO:0000259" key="19">
    <source>
        <dbReference type="PROSITE" id="PS50026"/>
    </source>
</evidence>
<feature type="chain" id="PRO_5004866602" description="Vitamin K-dependent protein S" evidence="18">
    <location>
        <begin position="25"/>
        <end position="680"/>
    </location>
</feature>
<dbReference type="Gene3D" id="4.10.740.10">
    <property type="entry name" value="Coagulation Factor IX"/>
    <property type="match status" value="1"/>
</dbReference>
<dbReference type="HOGENOM" id="CLU_026236_0_0_1"/>
<reference evidence="22" key="1">
    <citation type="submission" date="2011-12" db="EMBL/GenBank/DDBJ databases">
        <title>The Draft Genome of Lepisosteus oculatus.</title>
        <authorList>
            <consortium name="The Broad Institute Genome Assembly &amp; Analysis Group"/>
            <consortium name="Computational R&amp;D Group"/>
            <consortium name="and Sequencing Platform"/>
            <person name="Di Palma F."/>
            <person name="Alfoldi J."/>
            <person name="Johnson J."/>
            <person name="Berlin A."/>
            <person name="Gnerre S."/>
            <person name="Jaffe D."/>
            <person name="MacCallum I."/>
            <person name="Young S."/>
            <person name="Walker B.J."/>
            <person name="Lander E.S."/>
            <person name="Lindblad-Toh K."/>
        </authorList>
    </citation>
    <scope>NUCLEOTIDE SEQUENCE [LARGE SCALE GENOMIC DNA]</scope>
</reference>
<evidence type="ECO:0000313" key="21">
    <source>
        <dbReference type="Ensembl" id="ENSLOCP00000012208.1"/>
    </source>
</evidence>
<evidence type="ECO:0000256" key="11">
    <source>
        <dbReference type="ARBA" id="ARBA00023084"/>
    </source>
</evidence>
<evidence type="ECO:0000313" key="22">
    <source>
        <dbReference type="Proteomes" id="UP000018468"/>
    </source>
</evidence>
<dbReference type="InterPro" id="IPR001791">
    <property type="entry name" value="Laminin_G"/>
</dbReference>
<keyword evidence="16" id="KW-0280">Fibrinolysis</keyword>
<evidence type="ECO:0000256" key="8">
    <source>
        <dbReference type="ARBA" id="ARBA00022696"/>
    </source>
</evidence>
<dbReference type="SUPFAM" id="SSF49899">
    <property type="entry name" value="Concanavalin A-like lectins/glucanases"/>
    <property type="match status" value="2"/>
</dbReference>
<dbReference type="PROSITE" id="PS50998">
    <property type="entry name" value="GLA_2"/>
    <property type="match status" value="1"/>
</dbReference>
<dbReference type="InterPro" id="IPR018097">
    <property type="entry name" value="EGF_Ca-bd_CS"/>
</dbReference>
<feature type="domain" description="Gla" evidence="20">
    <location>
        <begin position="42"/>
        <end position="88"/>
    </location>
</feature>
<keyword evidence="15" id="KW-0379">Hydroxylation</keyword>
<keyword evidence="5" id="KW-0964">Secreted</keyword>
<keyword evidence="10" id="KW-0106">Calcium</keyword>
<evidence type="ECO:0000256" key="5">
    <source>
        <dbReference type="ARBA" id="ARBA00022525"/>
    </source>
</evidence>
<dbReference type="FunFam" id="2.60.120.200:FF:000077">
    <property type="entry name" value="vitamin K-dependent protein S"/>
    <property type="match status" value="1"/>
</dbReference>
<dbReference type="FunFam" id="4.10.740.10:FF:000001">
    <property type="entry name" value="vitamin K-dependent protein S"/>
    <property type="match status" value="1"/>
</dbReference>
<feature type="disulfide bond" evidence="17">
    <location>
        <begin position="127"/>
        <end position="144"/>
    </location>
</feature>
<dbReference type="PANTHER" id="PTHR24040:SF0">
    <property type="entry name" value="VITAMIN K-DEPENDENT PROTEIN S"/>
    <property type="match status" value="1"/>
</dbReference>
<reference evidence="21" key="3">
    <citation type="submission" date="2025-09" db="UniProtKB">
        <authorList>
            <consortium name="Ensembl"/>
        </authorList>
    </citation>
    <scope>IDENTIFICATION</scope>
</reference>
<dbReference type="Ensembl" id="ENSLOCT00000012229.1">
    <property type="protein sequence ID" value="ENSLOCP00000012208.1"/>
    <property type="gene ID" value="ENSLOCG00000009972.1"/>
</dbReference>
<dbReference type="GO" id="GO:0005509">
    <property type="term" value="F:calcium ion binding"/>
    <property type="evidence" value="ECO:0007669"/>
    <property type="project" value="InterPro"/>
</dbReference>
<dbReference type="InterPro" id="IPR009030">
    <property type="entry name" value="Growth_fac_rcpt_cys_sf"/>
</dbReference>
<dbReference type="Gene3D" id="2.60.120.200">
    <property type="match status" value="2"/>
</dbReference>
<dbReference type="SMART" id="SM00181">
    <property type="entry name" value="EGF"/>
    <property type="match status" value="4"/>
</dbReference>
<dbReference type="InterPro" id="IPR000152">
    <property type="entry name" value="EGF-type_Asp/Asn_hydroxyl_site"/>
</dbReference>
<evidence type="ECO:0000256" key="3">
    <source>
        <dbReference type="ARBA" id="ARBA00017875"/>
    </source>
</evidence>
<keyword evidence="13 17" id="KW-1015">Disulfide bond</keyword>
<feature type="signal peptide" evidence="18">
    <location>
        <begin position="1"/>
        <end position="24"/>
    </location>
</feature>
<feature type="disulfide bond" evidence="17">
    <location>
        <begin position="146"/>
        <end position="155"/>
    </location>
</feature>
<comment type="caution">
    <text evidence="17">Lacks conserved residue(s) required for the propagation of feature annotation.</text>
</comment>
<dbReference type="EMBL" id="AHAT01003531">
    <property type="status" value="NOT_ANNOTATED_CDS"/>
    <property type="molecule type" value="Genomic_DNA"/>
</dbReference>
<sequence length="680" mass="75812">MGREKTQWRASVGCLLFMFVLCDALEFLSQRRASQFLTRERRANYMLEESKKGNLERECIEEVCDREEAREIFENDPETEYFIPRYVGCLGLYRVGVPSSHPGSVEAPSDLRMCVTEISDQCSPLPCNKEGYDKCVDGKASYHCVCKPGWMGENCDEDVNECEDPDFLAGCNQKCFNFPGSFRCLCDDGYILLPDKITCKDINECILYPSICGPAQCVNVPGIYECKCPEGFKYNYSSKSCIDIDECTEHVCEGLCVNTVGSFSCYCDGRAGLVLSADKKSCKKITRCFNLNDYKSAEMLYLGEQFVGSPVLYLRFRLPENTKLDNHMKLHRSVTDYGAVYQSISQSINWVHILYIHSELEIELSKLQFICLIITLFAAKKHTSLQTGQFHVALRISLEELERSITVKISKEAVMNINSPQSLFPSVSGILETKFYIAGLPSKSDSLIRPINPRLDGCIRAWNFMDQGASGVREVIQEKGSKHCFVEVERGSYFPGSGLAQFDIDYSSSMNMKNWTLNLSLNIRPSSSTGVLFSLVSNNTVPLSVAVMSTSPDDEDISVFIEDVLVASVRPSMLCFRSRLALEVELSSWGVRASLNSSVSEHYAEQAVLQKQLSVLSAALQGRVDTYVGGVQAEGVPLSATPVTAFYNGCMEIVVNNRQLDFDEAISKHSGITSHSCPPV</sequence>
<dbReference type="STRING" id="7918.ENSLOCP00000012208"/>
<evidence type="ECO:0000256" key="10">
    <source>
        <dbReference type="ARBA" id="ARBA00022837"/>
    </source>
</evidence>
<dbReference type="CDD" id="cd00054">
    <property type="entry name" value="EGF_CA"/>
    <property type="match status" value="4"/>
</dbReference>
<dbReference type="GO" id="GO:0042730">
    <property type="term" value="P:fibrinolysis"/>
    <property type="evidence" value="ECO:0007669"/>
    <property type="project" value="UniProtKB-KW"/>
</dbReference>
<dbReference type="CDD" id="cd00110">
    <property type="entry name" value="LamG"/>
    <property type="match status" value="1"/>
</dbReference>
<keyword evidence="7" id="KW-0165">Cleavage on pair of basic residues</keyword>
<dbReference type="PROSITE" id="PS00010">
    <property type="entry name" value="ASX_HYDROXYL"/>
    <property type="match status" value="2"/>
</dbReference>
<dbReference type="PROSITE" id="PS00022">
    <property type="entry name" value="EGF_1"/>
    <property type="match status" value="1"/>
</dbReference>
<dbReference type="InterPro" id="IPR000742">
    <property type="entry name" value="EGF"/>
</dbReference>
<dbReference type="InterPro" id="IPR017857">
    <property type="entry name" value="Coagulation_fac-like_Gla_dom"/>
</dbReference>
<dbReference type="InterPro" id="IPR001881">
    <property type="entry name" value="EGF-like_Ca-bd_dom"/>
</dbReference>
<keyword evidence="11" id="KW-0094">Blood coagulation</keyword>
<keyword evidence="12" id="KW-0865">Zymogen</keyword>
<keyword evidence="8" id="KW-0356">Hemostasis</keyword>
<comment type="subcellular location">
    <subcellularLocation>
        <location evidence="2">Secreted</location>
    </subcellularLocation>
</comment>
<dbReference type="SUPFAM" id="SSF57184">
    <property type="entry name" value="Growth factor receptor domain"/>
    <property type="match status" value="1"/>
</dbReference>
<dbReference type="SUPFAM" id="SSF57630">
    <property type="entry name" value="GLA-domain"/>
    <property type="match status" value="1"/>
</dbReference>
<dbReference type="PRINTS" id="PR00001">
    <property type="entry name" value="GLABLOOD"/>
</dbReference>
<evidence type="ECO:0000256" key="9">
    <source>
        <dbReference type="ARBA" id="ARBA00022737"/>
    </source>
</evidence>
<dbReference type="InterPro" id="IPR000294">
    <property type="entry name" value="GLA_domain"/>
</dbReference>
<organism evidence="21 22">
    <name type="scientific">Lepisosteus oculatus</name>
    <name type="common">Spotted gar</name>
    <dbReference type="NCBI Taxonomy" id="7918"/>
    <lineage>
        <taxon>Eukaryota</taxon>
        <taxon>Metazoa</taxon>
        <taxon>Chordata</taxon>
        <taxon>Craniata</taxon>
        <taxon>Vertebrata</taxon>
        <taxon>Euteleostomi</taxon>
        <taxon>Actinopterygii</taxon>
        <taxon>Neopterygii</taxon>
        <taxon>Holostei</taxon>
        <taxon>Semionotiformes</taxon>
        <taxon>Lepisosteidae</taxon>
        <taxon>Lepisosteus</taxon>
    </lineage>
</organism>
<reference evidence="21" key="2">
    <citation type="submission" date="2025-08" db="UniProtKB">
        <authorList>
            <consortium name="Ensembl"/>
        </authorList>
    </citation>
    <scope>IDENTIFICATION</scope>
</reference>
<dbReference type="PANTHER" id="PTHR24040">
    <property type="entry name" value="LAMININ G-LIKE DOMAIN-CONTAINING PROTEIN"/>
    <property type="match status" value="1"/>
</dbReference>
<evidence type="ECO:0000256" key="1">
    <source>
        <dbReference type="ARBA" id="ARBA00002240"/>
    </source>
</evidence>
<evidence type="ECO:0000256" key="2">
    <source>
        <dbReference type="ARBA" id="ARBA00004613"/>
    </source>
</evidence>
<keyword evidence="9" id="KW-0677">Repeat</keyword>
<dbReference type="InterPro" id="IPR035972">
    <property type="entry name" value="GLA-like_dom_SF"/>
</dbReference>
<accession>W5MUZ9</accession>
<protein>
    <recommendedName>
        <fullName evidence="3">Vitamin K-dependent protein S</fullName>
    </recommendedName>
</protein>
<dbReference type="GO" id="GO:0005615">
    <property type="term" value="C:extracellular space"/>
    <property type="evidence" value="ECO:0000318"/>
    <property type="project" value="GO_Central"/>
</dbReference>
<dbReference type="Proteomes" id="UP000018468">
    <property type="component" value="Linkage group LG17"/>
</dbReference>
<dbReference type="GeneTree" id="ENSGT00940000154035"/>
<dbReference type="InParanoid" id="W5MUZ9"/>
<evidence type="ECO:0000256" key="18">
    <source>
        <dbReference type="SAM" id="SignalP"/>
    </source>
</evidence>
<dbReference type="InterPro" id="IPR013320">
    <property type="entry name" value="ConA-like_dom_sf"/>
</dbReference>
<dbReference type="PROSITE" id="PS01186">
    <property type="entry name" value="EGF_2"/>
    <property type="match status" value="1"/>
</dbReference>
<dbReference type="InterPro" id="IPR049883">
    <property type="entry name" value="NOTCH1_EGF-like"/>
</dbReference>
<evidence type="ECO:0000256" key="16">
    <source>
        <dbReference type="ARBA" id="ARBA00023281"/>
    </source>
</evidence>
<evidence type="ECO:0000256" key="4">
    <source>
        <dbReference type="ARBA" id="ARBA00022479"/>
    </source>
</evidence>
<dbReference type="Pfam" id="PF00594">
    <property type="entry name" value="Gla"/>
    <property type="match status" value="1"/>
</dbReference>
<dbReference type="OMA" id="GQAAFTC"/>
<dbReference type="PROSITE" id="PS50026">
    <property type="entry name" value="EGF_3"/>
    <property type="match status" value="1"/>
</dbReference>
<evidence type="ECO:0000256" key="14">
    <source>
        <dbReference type="ARBA" id="ARBA00023180"/>
    </source>
</evidence>
<keyword evidence="22" id="KW-1185">Reference proteome</keyword>
<dbReference type="InterPro" id="IPR051145">
    <property type="entry name" value="GAS-SHBG-PROS"/>
</dbReference>
<evidence type="ECO:0000256" key="15">
    <source>
        <dbReference type="ARBA" id="ARBA00023278"/>
    </source>
</evidence>
<dbReference type="Bgee" id="ENSLOCG00000009972">
    <property type="expression patterns" value="Expressed in liver and 13 other cell types or tissues"/>
</dbReference>
<dbReference type="Gene3D" id="2.10.25.10">
    <property type="entry name" value="Laminin"/>
    <property type="match status" value="4"/>
</dbReference>
<dbReference type="FunFam" id="2.10.25.10:FF:000119">
    <property type="entry name" value="vitamin K-dependent protein S"/>
    <property type="match status" value="1"/>
</dbReference>
<evidence type="ECO:0000256" key="13">
    <source>
        <dbReference type="ARBA" id="ARBA00023157"/>
    </source>
</evidence>
<keyword evidence="6 17" id="KW-0245">EGF-like domain</keyword>
<evidence type="ECO:0000256" key="17">
    <source>
        <dbReference type="PROSITE-ProRule" id="PRU00076"/>
    </source>
</evidence>
<feature type="domain" description="EGF-like" evidence="19">
    <location>
        <begin position="118"/>
        <end position="156"/>
    </location>
</feature>
<dbReference type="SUPFAM" id="SSF57196">
    <property type="entry name" value="EGF/Laminin"/>
    <property type="match status" value="1"/>
</dbReference>
<dbReference type="Pfam" id="PF07645">
    <property type="entry name" value="EGF_CA"/>
    <property type="match status" value="3"/>
</dbReference>
<comment type="function">
    <text evidence="1">Anticoagulant plasma protein; it is a cofactor to activated protein C in the degradation of coagulation factors Va and VIIIa. It helps to prevent coagulation and stimulating fibrinolysis.</text>
</comment>
<dbReference type="GO" id="GO:0007596">
    <property type="term" value="P:blood coagulation"/>
    <property type="evidence" value="ECO:0007669"/>
    <property type="project" value="UniProtKB-KW"/>
</dbReference>
<dbReference type="PROSITE" id="PS01187">
    <property type="entry name" value="EGF_CA"/>
    <property type="match status" value="2"/>
</dbReference>
<evidence type="ECO:0000256" key="7">
    <source>
        <dbReference type="ARBA" id="ARBA00022685"/>
    </source>
</evidence>
<dbReference type="AlphaFoldDB" id="W5MUZ9"/>
<name>W5MUZ9_LEPOC</name>
<dbReference type="SMART" id="SM00069">
    <property type="entry name" value="GLA"/>
    <property type="match status" value="1"/>
</dbReference>
<keyword evidence="14" id="KW-0325">Glycoprotein</keyword>
<keyword evidence="18" id="KW-0732">Signal</keyword>
<dbReference type="EMBL" id="AHAT01003532">
    <property type="status" value="NOT_ANNOTATED_CDS"/>
    <property type="molecule type" value="Genomic_DNA"/>
</dbReference>
<evidence type="ECO:0000256" key="12">
    <source>
        <dbReference type="ARBA" id="ARBA00023145"/>
    </source>
</evidence>
<dbReference type="eggNOG" id="ENOG502QSNF">
    <property type="taxonomic scope" value="Eukaryota"/>
</dbReference>
<dbReference type="Pfam" id="PF00054">
    <property type="entry name" value="Laminin_G_1"/>
    <property type="match status" value="1"/>
</dbReference>
<evidence type="ECO:0000259" key="20">
    <source>
        <dbReference type="PROSITE" id="PS50998"/>
    </source>
</evidence>
<evidence type="ECO:0000256" key="6">
    <source>
        <dbReference type="ARBA" id="ARBA00022536"/>
    </source>
</evidence>
<dbReference type="SMART" id="SM00179">
    <property type="entry name" value="EGF_CA"/>
    <property type="match status" value="4"/>
</dbReference>
<dbReference type="FunFam" id="2.10.25.10:FF:000885">
    <property type="entry name" value="Protein S"/>
    <property type="match status" value="1"/>
</dbReference>
<keyword evidence="4" id="KW-0301">Gamma-carboxyglutamic acid</keyword>